<feature type="signal peptide" evidence="1">
    <location>
        <begin position="1"/>
        <end position="21"/>
    </location>
</feature>
<accession>A0AAJ0HAS7</accession>
<organism evidence="2 3">
    <name type="scientific">Lasiosphaeria hispida</name>
    <dbReference type="NCBI Taxonomy" id="260671"/>
    <lineage>
        <taxon>Eukaryota</taxon>
        <taxon>Fungi</taxon>
        <taxon>Dikarya</taxon>
        <taxon>Ascomycota</taxon>
        <taxon>Pezizomycotina</taxon>
        <taxon>Sordariomycetes</taxon>
        <taxon>Sordariomycetidae</taxon>
        <taxon>Sordariales</taxon>
        <taxon>Lasiosphaeriaceae</taxon>
        <taxon>Lasiosphaeria</taxon>
    </lineage>
</organism>
<proteinExistence type="predicted"/>
<dbReference type="EMBL" id="JAUIQD010000006">
    <property type="protein sequence ID" value="KAK3346168.1"/>
    <property type="molecule type" value="Genomic_DNA"/>
</dbReference>
<evidence type="ECO:0000313" key="2">
    <source>
        <dbReference type="EMBL" id="KAK3346168.1"/>
    </source>
</evidence>
<reference evidence="2" key="1">
    <citation type="journal article" date="2023" name="Mol. Phylogenet. Evol.">
        <title>Genome-scale phylogeny and comparative genomics of the fungal order Sordariales.</title>
        <authorList>
            <person name="Hensen N."/>
            <person name="Bonometti L."/>
            <person name="Westerberg I."/>
            <person name="Brannstrom I.O."/>
            <person name="Guillou S."/>
            <person name="Cros-Aarteil S."/>
            <person name="Calhoun S."/>
            <person name="Haridas S."/>
            <person name="Kuo A."/>
            <person name="Mondo S."/>
            <person name="Pangilinan J."/>
            <person name="Riley R."/>
            <person name="LaButti K."/>
            <person name="Andreopoulos B."/>
            <person name="Lipzen A."/>
            <person name="Chen C."/>
            <person name="Yan M."/>
            <person name="Daum C."/>
            <person name="Ng V."/>
            <person name="Clum A."/>
            <person name="Steindorff A."/>
            <person name="Ohm R.A."/>
            <person name="Martin F."/>
            <person name="Silar P."/>
            <person name="Natvig D.O."/>
            <person name="Lalanne C."/>
            <person name="Gautier V."/>
            <person name="Ament-Velasquez S.L."/>
            <person name="Kruys A."/>
            <person name="Hutchinson M.I."/>
            <person name="Powell A.J."/>
            <person name="Barry K."/>
            <person name="Miller A.N."/>
            <person name="Grigoriev I.V."/>
            <person name="Debuchy R."/>
            <person name="Gladieux P."/>
            <person name="Hiltunen Thoren M."/>
            <person name="Johannesson H."/>
        </authorList>
    </citation>
    <scope>NUCLEOTIDE SEQUENCE</scope>
    <source>
        <strain evidence="2">CBS 955.72</strain>
    </source>
</reference>
<gene>
    <name evidence="2" type="ORF">B0T25DRAFT_270783</name>
</gene>
<dbReference type="AlphaFoldDB" id="A0AAJ0HAS7"/>
<name>A0AAJ0HAS7_9PEZI</name>
<reference evidence="2" key="2">
    <citation type="submission" date="2023-06" db="EMBL/GenBank/DDBJ databases">
        <authorList>
            <consortium name="Lawrence Berkeley National Laboratory"/>
            <person name="Haridas S."/>
            <person name="Hensen N."/>
            <person name="Bonometti L."/>
            <person name="Westerberg I."/>
            <person name="Brannstrom I.O."/>
            <person name="Guillou S."/>
            <person name="Cros-Aarteil S."/>
            <person name="Calhoun S."/>
            <person name="Kuo A."/>
            <person name="Mondo S."/>
            <person name="Pangilinan J."/>
            <person name="Riley R."/>
            <person name="Labutti K."/>
            <person name="Andreopoulos B."/>
            <person name="Lipzen A."/>
            <person name="Chen C."/>
            <person name="Yanf M."/>
            <person name="Daum C."/>
            <person name="Ng V."/>
            <person name="Clum A."/>
            <person name="Steindorff A."/>
            <person name="Ohm R."/>
            <person name="Martin F."/>
            <person name="Silar P."/>
            <person name="Natvig D."/>
            <person name="Lalanne C."/>
            <person name="Gautier V."/>
            <person name="Ament-Velasquez S.L."/>
            <person name="Kruys A."/>
            <person name="Hutchinson M.I."/>
            <person name="Powell A.J."/>
            <person name="Barry K."/>
            <person name="Miller A.N."/>
            <person name="Grigoriev I.V."/>
            <person name="Debuchy R."/>
            <person name="Gladieux P."/>
            <person name="Thoren M.H."/>
            <person name="Johannesson H."/>
        </authorList>
    </citation>
    <scope>NUCLEOTIDE SEQUENCE</scope>
    <source>
        <strain evidence="2">CBS 955.72</strain>
    </source>
</reference>
<keyword evidence="3" id="KW-1185">Reference proteome</keyword>
<comment type="caution">
    <text evidence="2">The sequence shown here is derived from an EMBL/GenBank/DDBJ whole genome shotgun (WGS) entry which is preliminary data.</text>
</comment>
<feature type="chain" id="PRO_5042606811" evidence="1">
    <location>
        <begin position="22"/>
        <end position="193"/>
    </location>
</feature>
<sequence>MLISTPFILLAALGGPLLAAAEPAEPVVTFILDKVMKANSRDGKPAEGRMLGYLDRVAGGNGRPDVTGWADAYKFRGKNLAKGYLTTGIVGGPRFGIFKTISLRSGPTPVTTGTGGGRDWEIGGIYLAGPQPTLVPTTFEVVRRARTGSPVLCPTPAPAAKARVGEDEVVVVIEEHKEVGPADGDEEVMVVIE</sequence>
<dbReference type="Proteomes" id="UP001275084">
    <property type="component" value="Unassembled WGS sequence"/>
</dbReference>
<keyword evidence="1" id="KW-0732">Signal</keyword>
<evidence type="ECO:0000256" key="1">
    <source>
        <dbReference type="SAM" id="SignalP"/>
    </source>
</evidence>
<protein>
    <submittedName>
        <fullName evidence="2">Uncharacterized protein</fullName>
    </submittedName>
</protein>
<evidence type="ECO:0000313" key="3">
    <source>
        <dbReference type="Proteomes" id="UP001275084"/>
    </source>
</evidence>